<dbReference type="EMBL" id="FUYM01000002">
    <property type="protein sequence ID" value="SKB36476.1"/>
    <property type="molecule type" value="Genomic_DNA"/>
</dbReference>
<keyword evidence="1" id="KW-0812">Transmembrane</keyword>
<dbReference type="AlphaFoldDB" id="A0A1T5AND6"/>
<protein>
    <submittedName>
        <fullName evidence="2">Uncharacterized protein</fullName>
    </submittedName>
</protein>
<feature type="transmembrane region" description="Helical" evidence="1">
    <location>
        <begin position="28"/>
        <end position="48"/>
    </location>
</feature>
<evidence type="ECO:0000313" key="2">
    <source>
        <dbReference type="EMBL" id="SKB36476.1"/>
    </source>
</evidence>
<evidence type="ECO:0000313" key="3">
    <source>
        <dbReference type="Proteomes" id="UP000189818"/>
    </source>
</evidence>
<keyword evidence="3" id="KW-1185">Reference proteome</keyword>
<dbReference type="STRING" id="439228.SAMN06295920_102103"/>
<evidence type="ECO:0000256" key="1">
    <source>
        <dbReference type="SAM" id="Phobius"/>
    </source>
</evidence>
<reference evidence="3" key="1">
    <citation type="submission" date="2017-02" db="EMBL/GenBank/DDBJ databases">
        <authorList>
            <person name="Varghese N."/>
            <person name="Submissions S."/>
        </authorList>
    </citation>
    <scope>NUCLEOTIDE SEQUENCE [LARGE SCALE GENOMIC DNA]</scope>
    <source>
        <strain evidence="3">UM2</strain>
    </source>
</reference>
<gene>
    <name evidence="2" type="ORF">SAMN06295920_102103</name>
</gene>
<keyword evidence="1" id="KW-1133">Transmembrane helix</keyword>
<accession>A0A1T5AND6</accession>
<name>A0A1T5AND6_9SPHN</name>
<keyword evidence="1" id="KW-0472">Membrane</keyword>
<sequence>MAARLSRRAAILHEWAMRFDPDSERWRYDLRLFILAYVLGIIAFSALLP</sequence>
<proteinExistence type="predicted"/>
<dbReference type="Proteomes" id="UP000189818">
    <property type="component" value="Unassembled WGS sequence"/>
</dbReference>
<organism evidence="2 3">
    <name type="scientific">Rhizorhabdus histidinilytica</name>
    <dbReference type="NCBI Taxonomy" id="439228"/>
    <lineage>
        <taxon>Bacteria</taxon>
        <taxon>Pseudomonadati</taxon>
        <taxon>Pseudomonadota</taxon>
        <taxon>Alphaproteobacteria</taxon>
        <taxon>Sphingomonadales</taxon>
        <taxon>Sphingomonadaceae</taxon>
        <taxon>Rhizorhabdus</taxon>
    </lineage>
</organism>